<feature type="transmembrane region" description="Helical" evidence="7">
    <location>
        <begin position="20"/>
        <end position="42"/>
    </location>
</feature>
<evidence type="ECO:0000256" key="4">
    <source>
        <dbReference type="ARBA" id="ARBA00022982"/>
    </source>
</evidence>
<comment type="caution">
    <text evidence="9">The sequence shown here is derived from an EMBL/GenBank/DDBJ whole genome shotgun (WGS) entry which is preliminary data.</text>
</comment>
<dbReference type="PANTHER" id="PTHR37823:SF1">
    <property type="entry name" value="CYTOCHROME C-553-LIKE"/>
    <property type="match status" value="1"/>
</dbReference>
<evidence type="ECO:0000256" key="6">
    <source>
        <dbReference type="PROSITE-ProRule" id="PRU00433"/>
    </source>
</evidence>
<proteinExistence type="predicted"/>
<evidence type="ECO:0000256" key="7">
    <source>
        <dbReference type="SAM" id="Phobius"/>
    </source>
</evidence>
<reference evidence="9 10" key="1">
    <citation type="submission" date="2023-12" db="EMBL/GenBank/DDBJ databases">
        <title>Baltic Sea Cyanobacteria.</title>
        <authorList>
            <person name="Delbaje E."/>
            <person name="Fewer D.P."/>
            <person name="Shishido T.K."/>
        </authorList>
    </citation>
    <scope>NUCLEOTIDE SEQUENCE [LARGE SCALE GENOMIC DNA]</scope>
    <source>
        <strain evidence="9 10">UHCC 0281</strain>
    </source>
</reference>
<keyword evidence="2 6" id="KW-0349">Heme</keyword>
<protein>
    <submittedName>
        <fullName evidence="9">Cytochrome c</fullName>
    </submittedName>
</protein>
<dbReference type="InterPro" id="IPR009056">
    <property type="entry name" value="Cyt_c-like_dom"/>
</dbReference>
<dbReference type="PANTHER" id="PTHR37823">
    <property type="entry name" value="CYTOCHROME C-553-LIKE"/>
    <property type="match status" value="1"/>
</dbReference>
<dbReference type="InterPro" id="IPR051811">
    <property type="entry name" value="Cytochrome_c550/c551-like"/>
</dbReference>
<keyword evidence="4" id="KW-0249">Electron transport</keyword>
<dbReference type="Gene3D" id="1.10.760.10">
    <property type="entry name" value="Cytochrome c-like domain"/>
    <property type="match status" value="1"/>
</dbReference>
<evidence type="ECO:0000259" key="8">
    <source>
        <dbReference type="PROSITE" id="PS51007"/>
    </source>
</evidence>
<sequence length="130" mass="13672">MTPATVSEANQPPAQRRSLVAALTTLAAVACILLVVVVLPAARSDPYTRQTLALTGSATDGGRLFRLNCAGCHGLAAQGLVGPNLHGVDRRKNDRQLIQQVVSGRTPPMPSFQPEPQAMADLLAFLHGLP</sequence>
<feature type="domain" description="Cytochrome c" evidence="8">
    <location>
        <begin position="56"/>
        <end position="130"/>
    </location>
</feature>
<keyword evidence="7" id="KW-0812">Transmembrane</keyword>
<evidence type="ECO:0000256" key="1">
    <source>
        <dbReference type="ARBA" id="ARBA00022448"/>
    </source>
</evidence>
<dbReference type="EMBL" id="JAYGHY010000038">
    <property type="protein sequence ID" value="MEA5443126.1"/>
    <property type="molecule type" value="Genomic_DNA"/>
</dbReference>
<name>A0ABU5SXD6_9CYAN</name>
<accession>A0ABU5SXD6</accession>
<evidence type="ECO:0000256" key="5">
    <source>
        <dbReference type="ARBA" id="ARBA00023004"/>
    </source>
</evidence>
<keyword evidence="5 6" id="KW-0408">Iron</keyword>
<dbReference type="RefSeq" id="WP_323357141.1">
    <property type="nucleotide sequence ID" value="NZ_JAYGHY010000038.1"/>
</dbReference>
<keyword evidence="3 6" id="KW-0479">Metal-binding</keyword>
<keyword evidence="10" id="KW-1185">Reference proteome</keyword>
<dbReference type="InterPro" id="IPR036909">
    <property type="entry name" value="Cyt_c-like_dom_sf"/>
</dbReference>
<evidence type="ECO:0000256" key="2">
    <source>
        <dbReference type="ARBA" id="ARBA00022617"/>
    </source>
</evidence>
<keyword evidence="7" id="KW-1133">Transmembrane helix</keyword>
<organism evidence="9 10">
    <name type="scientific">Cyanobium gracile UHCC 0281</name>
    <dbReference type="NCBI Taxonomy" id="3110309"/>
    <lineage>
        <taxon>Bacteria</taxon>
        <taxon>Bacillati</taxon>
        <taxon>Cyanobacteriota</taxon>
        <taxon>Cyanophyceae</taxon>
        <taxon>Synechococcales</taxon>
        <taxon>Prochlorococcaceae</taxon>
        <taxon>Cyanobium</taxon>
    </lineage>
</organism>
<dbReference type="Proteomes" id="UP001302329">
    <property type="component" value="Unassembled WGS sequence"/>
</dbReference>
<dbReference type="PROSITE" id="PS51007">
    <property type="entry name" value="CYTC"/>
    <property type="match status" value="1"/>
</dbReference>
<dbReference type="SUPFAM" id="SSF46626">
    <property type="entry name" value="Cytochrome c"/>
    <property type="match status" value="1"/>
</dbReference>
<dbReference type="Pfam" id="PF13442">
    <property type="entry name" value="Cytochrome_CBB3"/>
    <property type="match status" value="1"/>
</dbReference>
<evidence type="ECO:0000256" key="3">
    <source>
        <dbReference type="ARBA" id="ARBA00022723"/>
    </source>
</evidence>
<keyword evidence="7" id="KW-0472">Membrane</keyword>
<keyword evidence="1" id="KW-0813">Transport</keyword>
<evidence type="ECO:0000313" key="10">
    <source>
        <dbReference type="Proteomes" id="UP001302329"/>
    </source>
</evidence>
<evidence type="ECO:0000313" key="9">
    <source>
        <dbReference type="EMBL" id="MEA5443126.1"/>
    </source>
</evidence>
<gene>
    <name evidence="9" type="ORF">VB739_11240</name>
</gene>